<evidence type="ECO:0000313" key="1">
    <source>
        <dbReference type="EMBL" id="PPU55849.1"/>
    </source>
</evidence>
<accession>A0A2S7C2Q4</accession>
<dbReference type="GO" id="GO:0030244">
    <property type="term" value="P:cellulose biosynthetic process"/>
    <property type="evidence" value="ECO:0007669"/>
    <property type="project" value="InterPro"/>
</dbReference>
<dbReference type="EMBL" id="CP103840">
    <property type="protein sequence ID" value="WOB27217.1"/>
    <property type="molecule type" value="Genomic_DNA"/>
</dbReference>
<evidence type="ECO:0000313" key="4">
    <source>
        <dbReference type="Proteomes" id="UP001304534"/>
    </source>
</evidence>
<evidence type="ECO:0000313" key="2">
    <source>
        <dbReference type="EMBL" id="WOB27217.1"/>
    </source>
</evidence>
<evidence type="ECO:0008006" key="5">
    <source>
        <dbReference type="Google" id="ProtNLM"/>
    </source>
</evidence>
<sequence length="151" mass="16689">MPALDPLSLYRTRSCSRQWLGFVRAMAEEFGAELPEHDLATLMARIGRRFAREHRLTSCTALDEVQQAANAIWDSCDWGQCTMDEHADHVQIRHGGAPLSLALDGAAWSDGFLQGVYEGWFQQLGMLAGLAVQTAPADTVDLRLFVLARTA</sequence>
<dbReference type="GeneID" id="95583090"/>
<evidence type="ECO:0000313" key="3">
    <source>
        <dbReference type="Proteomes" id="UP000238908"/>
    </source>
</evidence>
<organism evidence="1 3">
    <name type="scientific">Xanthomonas dyei</name>
    <dbReference type="NCBI Taxonomy" id="743699"/>
    <lineage>
        <taxon>Bacteria</taxon>
        <taxon>Pseudomonadati</taxon>
        <taxon>Pseudomonadota</taxon>
        <taxon>Gammaproteobacteria</taxon>
        <taxon>Lysobacterales</taxon>
        <taxon>Lysobacteraceae</taxon>
        <taxon>Xanthomonas</taxon>
    </lineage>
</organism>
<dbReference type="Pfam" id="PF03500">
    <property type="entry name" value="Cellsynth_D"/>
    <property type="match status" value="1"/>
</dbReference>
<keyword evidence="4" id="KW-1185">Reference proteome</keyword>
<name>A0A2S7C2Q4_9XANT</name>
<dbReference type="RefSeq" id="WP_104615797.1">
    <property type="nucleotide sequence ID" value="NZ_CP103837.1"/>
</dbReference>
<reference evidence="1 3" key="1">
    <citation type="submission" date="2016-08" db="EMBL/GenBank/DDBJ databases">
        <authorList>
            <person name="Seilhamer J.J."/>
        </authorList>
    </citation>
    <scope>NUCLEOTIDE SEQUENCE [LARGE SCALE GENOMIC DNA]</scope>
    <source>
        <strain evidence="1 3">CFBP7245</strain>
    </source>
</reference>
<dbReference type="AlphaFoldDB" id="A0A2S7C2Q4"/>
<proteinExistence type="predicted"/>
<protein>
    <recommendedName>
        <fullName evidence="5">Cellulose synthase</fullName>
    </recommendedName>
</protein>
<dbReference type="EMBL" id="MDEE01000015">
    <property type="protein sequence ID" value="PPU55849.1"/>
    <property type="molecule type" value="Genomic_DNA"/>
</dbReference>
<dbReference type="InterPro" id="IPR038470">
    <property type="entry name" value="Cellsynth_D_sf"/>
</dbReference>
<gene>
    <name evidence="2" type="ORF">NYR99_04420</name>
    <name evidence="1" type="ORF">XdyCFBP7245_11620</name>
</gene>
<dbReference type="InterPro" id="IPR022798">
    <property type="entry name" value="BcsD_bac"/>
</dbReference>
<dbReference type="Gene3D" id="3.30.70.2590">
    <property type="match status" value="1"/>
</dbReference>
<reference evidence="2 4" key="2">
    <citation type="submission" date="2022-08" db="EMBL/GenBank/DDBJ databases">
        <title>Whole genome sequencing-based tracing of a 2022 introduction and outbreak of Xanthomonas hortorum pv. pelargonii.</title>
        <authorList>
            <person name="Iruegas-Bocardo F."/>
            <person name="Weisberg A.K."/>
            <person name="Riutta E.R."/>
            <person name="Kilday K."/>
            <person name="Bonkowski J.C."/>
            <person name="Creswell T."/>
            <person name="Daughtrey M.L."/>
            <person name="Rane K."/>
            <person name="Grunwald N.J."/>
            <person name="Chang J.H."/>
            <person name="Putnam M.L."/>
        </authorList>
    </citation>
    <scope>NUCLEOTIDE SEQUENCE [LARGE SCALE GENOMIC DNA]</scope>
    <source>
        <strain evidence="2 4">22-325</strain>
    </source>
</reference>
<dbReference type="Proteomes" id="UP000238908">
    <property type="component" value="Unassembled WGS sequence"/>
</dbReference>
<dbReference type="Proteomes" id="UP001304534">
    <property type="component" value="Chromosome"/>
</dbReference>